<dbReference type="EMBL" id="CP066078">
    <property type="protein sequence ID" value="QQC60212.1"/>
    <property type="molecule type" value="Genomic_DNA"/>
</dbReference>
<dbReference type="AlphaFoldDB" id="A0A7T4T537"/>
<name>A0A7T4T537_9MICC</name>
<protein>
    <submittedName>
        <fullName evidence="1">Uncharacterized protein</fullName>
    </submittedName>
</protein>
<gene>
    <name evidence="1" type="ORF">I6H58_04625</name>
</gene>
<dbReference type="Proteomes" id="UP000595221">
    <property type="component" value="Chromosome"/>
</dbReference>
<organism evidence="1 2">
    <name type="scientific">Rothia kristinae</name>
    <dbReference type="NCBI Taxonomy" id="37923"/>
    <lineage>
        <taxon>Bacteria</taxon>
        <taxon>Bacillati</taxon>
        <taxon>Actinomycetota</taxon>
        <taxon>Actinomycetes</taxon>
        <taxon>Micrococcales</taxon>
        <taxon>Micrococcaceae</taxon>
        <taxon>Rothia</taxon>
    </lineage>
</organism>
<sequence length="272" mass="30029">MARRSRRPENEALFSSHIYRGPQHAEHYRNFLHDHAGDEALAFVDESYRAATTQTQGYYTLTAAVVANADIPLMREALKAQAGGTYWHTTEAFSQRSPEQASAAGVWIGNIGPMLEVTSDHIDQGVITVHTAVPPWPEDRQYRQHRVMALEEARTECMTTLLKNLADDPRGEISGVVFESRSSGAGQNMDKTDQLTISRLQDSGVIPTQMGAVFISPAVEPVLWSADLTALRTERTSDSAYPCPHAPRRATLAAINISDYAMTWFPASDPSE</sequence>
<dbReference type="RefSeq" id="WP_198490976.1">
    <property type="nucleotide sequence ID" value="NZ_CP066078.1"/>
</dbReference>
<reference evidence="1 2" key="1">
    <citation type="submission" date="2020-12" db="EMBL/GenBank/DDBJ databases">
        <title>FDA dAtabase for Regulatory Grade micrObial Sequences (FDA-ARGOS): Supporting development and validation of Infectious Disease Dx tests.</title>
        <authorList>
            <person name="Sproer C."/>
            <person name="Gronow S."/>
            <person name="Severitt S."/>
            <person name="Schroder I."/>
            <person name="Tallon L."/>
            <person name="Sadzewicz L."/>
            <person name="Zhao X."/>
            <person name="Boylan J."/>
            <person name="Ott S."/>
            <person name="Bowen H."/>
            <person name="Vavikolanu K."/>
            <person name="Mehta A."/>
            <person name="Aluvathingal J."/>
            <person name="Nadendla S."/>
            <person name="Lowell S."/>
            <person name="Myers T."/>
            <person name="Yan Y."/>
            <person name="Sichtig H."/>
        </authorList>
    </citation>
    <scope>NUCLEOTIDE SEQUENCE [LARGE SCALE GENOMIC DNA]</scope>
    <source>
        <strain evidence="1 2">FDAARGOS_1001</strain>
    </source>
</reference>
<evidence type="ECO:0000313" key="1">
    <source>
        <dbReference type="EMBL" id="QQC60212.1"/>
    </source>
</evidence>
<accession>A0A7T4T537</accession>
<evidence type="ECO:0000313" key="2">
    <source>
        <dbReference type="Proteomes" id="UP000595221"/>
    </source>
</evidence>
<proteinExistence type="predicted"/>